<keyword evidence="1" id="KW-0229">DNA integration</keyword>
<dbReference type="PANTHER" id="PTHR30349">
    <property type="entry name" value="PHAGE INTEGRASE-RELATED"/>
    <property type="match status" value="1"/>
</dbReference>
<dbReference type="Gene3D" id="1.10.443.10">
    <property type="entry name" value="Intergrase catalytic core"/>
    <property type="match status" value="1"/>
</dbReference>
<sequence>MPFELDDIKNDRCFKDFIRSRSRRSSTKSQYITRIRVYANFVGKIPTELIEEAENEEEAGIKLRNRKINDYFYDFREKLEEEGMLPSTINGYFDTVKAFYRHYDIHLPKLKINLNSGENWSMEDIPTIDHVREAVKVSDIRDKAILLLMLSSGMGSGEIRHLTYENFIKSVSDYIDLSDPDKLNIPKVVYELRKIEDLIGTWKIHRYKTGMPYITFNSPESTQAIIDYLSHRENNNKEIKNLDDPLFVSSRRIQISSQGLVFVFRRINERAGFGRSKERNRRFFTSHTMRKLFTSTLYNKGIDQLAVDWMLGHKINPVTEAYFKNDPQTLKAKYMEAVENLTLEKVKVKNVTTQEYDLLIRDSKDKDGKITSLEGRIENLEAMLKKTLEKQIEREKGERK</sequence>
<evidence type="ECO:0000256" key="2">
    <source>
        <dbReference type="ARBA" id="ARBA00023125"/>
    </source>
</evidence>
<keyword evidence="6" id="KW-1185">Reference proteome</keyword>
<dbReference type="Pfam" id="PF00589">
    <property type="entry name" value="Phage_integrase"/>
    <property type="match status" value="1"/>
</dbReference>
<dbReference type="SUPFAM" id="SSF56349">
    <property type="entry name" value="DNA breaking-rejoining enzymes"/>
    <property type="match status" value="1"/>
</dbReference>
<name>K2R6R2_METFP</name>
<dbReference type="GO" id="GO:0015074">
    <property type="term" value="P:DNA integration"/>
    <property type="evidence" value="ECO:0007669"/>
    <property type="project" value="UniProtKB-KW"/>
</dbReference>
<dbReference type="InterPro" id="IPR050090">
    <property type="entry name" value="Tyrosine_recombinase_XerCD"/>
</dbReference>
<dbReference type="PANTHER" id="PTHR30349:SF41">
    <property type="entry name" value="INTEGRASE_RECOMBINASE PROTEIN MJ0367-RELATED"/>
    <property type="match status" value="1"/>
</dbReference>
<dbReference type="InterPro" id="IPR011010">
    <property type="entry name" value="DNA_brk_join_enz"/>
</dbReference>
<dbReference type="GO" id="GO:0003677">
    <property type="term" value="F:DNA binding"/>
    <property type="evidence" value="ECO:0007669"/>
    <property type="project" value="UniProtKB-KW"/>
</dbReference>
<gene>
    <name evidence="5" type="ORF">A994_01160</name>
</gene>
<dbReference type="Proteomes" id="UP000007360">
    <property type="component" value="Unassembled WGS sequence"/>
</dbReference>
<dbReference type="AlphaFoldDB" id="K2R6R2"/>
<evidence type="ECO:0000313" key="5">
    <source>
        <dbReference type="EMBL" id="EKF86852.1"/>
    </source>
</evidence>
<keyword evidence="3" id="KW-0233">DNA recombination</keyword>
<evidence type="ECO:0000313" key="6">
    <source>
        <dbReference type="Proteomes" id="UP000007360"/>
    </source>
</evidence>
<dbReference type="InterPro" id="IPR013762">
    <property type="entry name" value="Integrase-like_cat_sf"/>
</dbReference>
<dbReference type="GO" id="GO:0006310">
    <property type="term" value="P:DNA recombination"/>
    <property type="evidence" value="ECO:0007669"/>
    <property type="project" value="UniProtKB-KW"/>
</dbReference>
<dbReference type="EMBL" id="AMPO01000001">
    <property type="protein sequence ID" value="EKF86852.1"/>
    <property type="molecule type" value="Genomic_DNA"/>
</dbReference>
<dbReference type="PATRIC" id="fig|1204725.3.peg.231"/>
<proteinExistence type="predicted"/>
<reference evidence="5 6" key="1">
    <citation type="journal article" date="2012" name="J. Bacteriol.">
        <title>Draft genome sequence of Methanobacterium formicicum DSM 3637, an archaebacterium isolated from the methane producer amoeba Pelomyxa palustris.</title>
        <authorList>
            <person name="Gutierrez G."/>
        </authorList>
    </citation>
    <scope>NUCLEOTIDE SEQUENCE [LARGE SCALE GENOMIC DNA]</scope>
    <source>
        <strain evidence="6">DSM 3637 / PP1</strain>
    </source>
</reference>
<keyword evidence="2" id="KW-0238">DNA-binding</keyword>
<feature type="domain" description="Tyr recombinase" evidence="4">
    <location>
        <begin position="118"/>
        <end position="335"/>
    </location>
</feature>
<accession>K2R6R2</accession>
<evidence type="ECO:0000256" key="3">
    <source>
        <dbReference type="ARBA" id="ARBA00023172"/>
    </source>
</evidence>
<evidence type="ECO:0000259" key="4">
    <source>
        <dbReference type="PROSITE" id="PS51898"/>
    </source>
</evidence>
<organism evidence="5 6">
    <name type="scientific">Methanobacterium formicicum (strain DSM 3637 / PP1)</name>
    <dbReference type="NCBI Taxonomy" id="1204725"/>
    <lineage>
        <taxon>Archaea</taxon>
        <taxon>Methanobacteriati</taxon>
        <taxon>Methanobacteriota</taxon>
        <taxon>Methanomada group</taxon>
        <taxon>Methanobacteria</taxon>
        <taxon>Methanobacteriales</taxon>
        <taxon>Methanobacteriaceae</taxon>
        <taxon>Methanobacterium</taxon>
    </lineage>
</organism>
<protein>
    <submittedName>
        <fullName evidence="5">Integrase family protein</fullName>
    </submittedName>
</protein>
<dbReference type="InterPro" id="IPR002104">
    <property type="entry name" value="Integrase_catalytic"/>
</dbReference>
<comment type="caution">
    <text evidence="5">The sequence shown here is derived from an EMBL/GenBank/DDBJ whole genome shotgun (WGS) entry which is preliminary data.</text>
</comment>
<dbReference type="PROSITE" id="PS51898">
    <property type="entry name" value="TYR_RECOMBINASE"/>
    <property type="match status" value="1"/>
</dbReference>
<evidence type="ECO:0000256" key="1">
    <source>
        <dbReference type="ARBA" id="ARBA00022908"/>
    </source>
</evidence>